<evidence type="ECO:0000313" key="8">
    <source>
        <dbReference type="EMBL" id="BDZ78656.1"/>
    </source>
</evidence>
<feature type="transmembrane region" description="Helical" evidence="6">
    <location>
        <begin position="96"/>
        <end position="113"/>
    </location>
</feature>
<keyword evidence="6" id="KW-0812">Transmembrane</keyword>
<dbReference type="InterPro" id="IPR050482">
    <property type="entry name" value="Sensor_HK_TwoCompSys"/>
</dbReference>
<evidence type="ECO:0000313" key="9">
    <source>
        <dbReference type="Proteomes" id="UP001305815"/>
    </source>
</evidence>
<protein>
    <recommendedName>
        <fullName evidence="2">histidine kinase</fullName>
        <ecNumber evidence="2">2.7.13.3</ecNumber>
    </recommendedName>
</protein>
<evidence type="ECO:0000256" key="5">
    <source>
        <dbReference type="ARBA" id="ARBA00023012"/>
    </source>
</evidence>
<evidence type="ECO:0000256" key="6">
    <source>
        <dbReference type="SAM" id="Phobius"/>
    </source>
</evidence>
<evidence type="ECO:0000256" key="4">
    <source>
        <dbReference type="ARBA" id="ARBA00022777"/>
    </source>
</evidence>
<feature type="domain" description="Histidine kinase/HSP90-like ATPase" evidence="7">
    <location>
        <begin position="245"/>
        <end position="335"/>
    </location>
</feature>
<evidence type="ECO:0000256" key="1">
    <source>
        <dbReference type="ARBA" id="ARBA00000085"/>
    </source>
</evidence>
<dbReference type="EMBL" id="AP027742">
    <property type="protein sequence ID" value="BDZ78656.1"/>
    <property type="molecule type" value="Genomic_DNA"/>
</dbReference>
<feature type="transmembrane region" description="Helical" evidence="6">
    <location>
        <begin position="7"/>
        <end position="24"/>
    </location>
</feature>
<evidence type="ECO:0000259" key="7">
    <source>
        <dbReference type="Pfam" id="PF02518"/>
    </source>
</evidence>
<evidence type="ECO:0000256" key="2">
    <source>
        <dbReference type="ARBA" id="ARBA00012438"/>
    </source>
</evidence>
<keyword evidence="3" id="KW-0808">Transferase</keyword>
<dbReference type="SUPFAM" id="SSF55874">
    <property type="entry name" value="ATPase domain of HSP90 chaperone/DNA topoisomerase II/histidine kinase"/>
    <property type="match status" value="1"/>
</dbReference>
<dbReference type="PANTHER" id="PTHR24421">
    <property type="entry name" value="NITRATE/NITRITE SENSOR PROTEIN NARX-RELATED"/>
    <property type="match status" value="1"/>
</dbReference>
<feature type="transmembrane region" description="Helical" evidence="6">
    <location>
        <begin position="73"/>
        <end position="90"/>
    </location>
</feature>
<sequence length="348" mass="39512">MRSEKRPILFSLFITAATFGIYYVMTRNIENHIGNFGVYIVVLIFSLSVHGIILKEKNSIPLSAVFSLKQRLLLGAVSLSVLCMVCLAFNSSFTLFLLLNLLLALIFFCNILLGENLKHKKNIAAAPGRYALALDRLKQEENLKAEFANFLHDEVLQDLLSVKNMTPKSYRPEIQDIMIETLDNLNVRIRNQMQDYHPVILKTLTLKENLISLIENVSAAFPQRSLKVSFDCPDTLFIAEPYDLLVYRLIKELLTNIYKHSDGTHAWITVSSKKDTVNLSVCDNGSENPLNEKFETNSPLWHKGIFSIKEQISDLNGTMSISDNIPHGVRIEISFLMKGDVSYQYFVS</sequence>
<dbReference type="Proteomes" id="UP001305815">
    <property type="component" value="Chromosome"/>
</dbReference>
<keyword evidence="6" id="KW-0472">Membrane</keyword>
<keyword evidence="9" id="KW-1185">Reference proteome</keyword>
<dbReference type="PANTHER" id="PTHR24421:SF10">
    <property type="entry name" value="NITRATE_NITRITE SENSOR PROTEIN NARQ"/>
    <property type="match status" value="1"/>
</dbReference>
<dbReference type="Pfam" id="PF02518">
    <property type="entry name" value="HATPase_c"/>
    <property type="match status" value="1"/>
</dbReference>
<keyword evidence="6" id="KW-1133">Transmembrane helix</keyword>
<proteinExistence type="predicted"/>
<accession>A0ABN6Z685</accession>
<dbReference type="InterPro" id="IPR036890">
    <property type="entry name" value="HATPase_C_sf"/>
</dbReference>
<name>A0ABN6Z685_9FIRM</name>
<organism evidence="8 9">
    <name type="scientific">Claveliimonas bilis</name>
    <dbReference type="NCBI Taxonomy" id="3028070"/>
    <lineage>
        <taxon>Bacteria</taxon>
        <taxon>Bacillati</taxon>
        <taxon>Bacillota</taxon>
        <taxon>Clostridia</taxon>
        <taxon>Lachnospirales</taxon>
        <taxon>Lachnospiraceae</taxon>
        <taxon>Claveliimonas</taxon>
    </lineage>
</organism>
<feature type="transmembrane region" description="Helical" evidence="6">
    <location>
        <begin position="36"/>
        <end position="53"/>
    </location>
</feature>
<reference evidence="9" key="1">
    <citation type="journal article" date="2023" name="Int. J. Syst. Evol. Microbiol.">
        <title>Claveliimonas bilis gen. nov., sp. nov., deoxycholic acid-producing bacteria isolated from human faeces, and reclassification of Sellimonas monacensis Zenner et al. 2021 as Claveliimonas monacensis comb. nov.</title>
        <authorList>
            <person name="Hisatomi A."/>
            <person name="Kastawa N.W.E.P.G."/>
            <person name="Song I."/>
            <person name="Ohkuma M."/>
            <person name="Fukiya S."/>
            <person name="Sakamoto M."/>
        </authorList>
    </citation>
    <scope>NUCLEOTIDE SEQUENCE [LARGE SCALE GENOMIC DNA]</scope>
    <source>
        <strain evidence="9">12BBH14</strain>
    </source>
</reference>
<dbReference type="Gene3D" id="3.30.565.10">
    <property type="entry name" value="Histidine kinase-like ATPase, C-terminal domain"/>
    <property type="match status" value="1"/>
</dbReference>
<dbReference type="RefSeq" id="WP_316265727.1">
    <property type="nucleotide sequence ID" value="NZ_AP027742.1"/>
</dbReference>
<dbReference type="CDD" id="cd16917">
    <property type="entry name" value="HATPase_UhpB-NarQ-NarX-like"/>
    <property type="match status" value="1"/>
</dbReference>
<keyword evidence="5" id="KW-0902">Two-component regulatory system</keyword>
<keyword evidence="4" id="KW-0418">Kinase</keyword>
<comment type="catalytic activity">
    <reaction evidence="1">
        <text>ATP + protein L-histidine = ADP + protein N-phospho-L-histidine.</text>
        <dbReference type="EC" id="2.7.13.3"/>
    </reaction>
</comment>
<gene>
    <name evidence="8" type="ORF">Lac1_28390</name>
</gene>
<dbReference type="EC" id="2.7.13.3" evidence="2"/>
<dbReference type="InterPro" id="IPR003594">
    <property type="entry name" value="HATPase_dom"/>
</dbReference>
<evidence type="ECO:0000256" key="3">
    <source>
        <dbReference type="ARBA" id="ARBA00022679"/>
    </source>
</evidence>